<evidence type="ECO:0000313" key="1">
    <source>
        <dbReference type="EMBL" id="CCD28663.1"/>
    </source>
</evidence>
<dbReference type="AlphaFoldDB" id="G2J7C2"/>
<gene>
    <name evidence="1" type="ORF">CAGGBEG34_110005</name>
</gene>
<evidence type="ECO:0000313" key="2">
    <source>
        <dbReference type="Proteomes" id="UP000054051"/>
    </source>
</evidence>
<proteinExistence type="predicted"/>
<sequence length="88" mass="9663">MNEPIKKRDWTDKVFPIGVDAPLKITLNRDTGALSIQQTQLHPAVKGGITMAFLLSPAATRELVLALKRLETELGKPIEDLAMPDSVQ</sequence>
<reference evidence="1 2" key="1">
    <citation type="submission" date="2011-08" db="EMBL/GenBank/DDBJ databases">
        <title>The genome of the obligate endobacterium of an arbuscular mycorrhizal fungus reveals an interphylum network of nutritional interactions.</title>
        <authorList>
            <person name="Ghignone S."/>
            <person name="Salvioli A."/>
            <person name="Anca I."/>
            <person name="Lumini E."/>
            <person name="Ortu G."/>
            <person name="Petiti L."/>
            <person name="Cruveiller S."/>
            <person name="Bianciotto V."/>
            <person name="Piffanelli P."/>
            <person name="Lanfranco L."/>
            <person name="Bonfante P."/>
        </authorList>
    </citation>
    <scope>NUCLEOTIDE SEQUENCE [LARGE SCALE GENOMIC DNA]</scope>
    <source>
        <strain evidence="1 2">BEG34</strain>
    </source>
</reference>
<dbReference type="RefSeq" id="WP_006681961.1">
    <property type="nucleotide sequence ID" value="NZ_CAFB01000022.1"/>
</dbReference>
<dbReference type="STRING" id="1070319.CAGGBEG34_110005"/>
<accession>G2J7C2</accession>
<comment type="caution">
    <text evidence="1">The sequence shown here is derived from an EMBL/GenBank/DDBJ whole genome shotgun (WGS) entry which is preliminary data.</text>
</comment>
<organism evidence="1 2">
    <name type="scientific">Candidatus Glomeribacter gigasporarum BEG34</name>
    <dbReference type="NCBI Taxonomy" id="1070319"/>
    <lineage>
        <taxon>Bacteria</taxon>
        <taxon>Pseudomonadati</taxon>
        <taxon>Pseudomonadota</taxon>
        <taxon>Betaproteobacteria</taxon>
        <taxon>Burkholderiales</taxon>
        <taxon>Burkholderiaceae</taxon>
        <taxon>Candidatus Glomeribacter</taxon>
    </lineage>
</organism>
<protein>
    <submittedName>
        <fullName evidence="1">Uncharacterized protein</fullName>
    </submittedName>
</protein>
<dbReference type="EMBL" id="CAFB01000022">
    <property type="protein sequence ID" value="CCD28663.1"/>
    <property type="molecule type" value="Genomic_DNA"/>
</dbReference>
<keyword evidence="2" id="KW-1185">Reference proteome</keyword>
<name>G2J7C2_9BURK</name>
<dbReference type="Proteomes" id="UP000054051">
    <property type="component" value="Unassembled WGS sequence"/>
</dbReference>